<dbReference type="GO" id="GO:0005737">
    <property type="term" value="C:cytoplasm"/>
    <property type="evidence" value="ECO:0007669"/>
    <property type="project" value="UniProtKB-SubCell"/>
</dbReference>
<evidence type="ECO:0000256" key="2">
    <source>
        <dbReference type="ARBA" id="ARBA00022759"/>
    </source>
</evidence>
<evidence type="ECO:0000256" key="3">
    <source>
        <dbReference type="ARBA" id="ARBA00022801"/>
    </source>
</evidence>
<organism evidence="6">
    <name type="scientific">Fervidobacterium thailandense</name>
    <dbReference type="NCBI Taxonomy" id="1008305"/>
    <lineage>
        <taxon>Bacteria</taxon>
        <taxon>Thermotogati</taxon>
        <taxon>Thermotogota</taxon>
        <taxon>Thermotogae</taxon>
        <taxon>Thermotogales</taxon>
        <taxon>Fervidobacteriaceae</taxon>
        <taxon>Fervidobacterium</taxon>
    </lineage>
</organism>
<keyword evidence="4" id="KW-0694">RNA-binding</keyword>
<accession>A0A7C5VMT9</accession>
<evidence type="ECO:0000313" key="6">
    <source>
        <dbReference type="EMBL" id="HGU40202.1"/>
    </source>
</evidence>
<gene>
    <name evidence="4" type="primary">mrnC</name>
    <name evidence="6" type="ORF">ENT77_03280</name>
</gene>
<keyword evidence="4" id="KW-0460">Magnesium</keyword>
<keyword evidence="4" id="KW-0963">Cytoplasm</keyword>
<comment type="cofactor">
    <cofactor evidence="4">
        <name>Mg(2+)</name>
        <dbReference type="ChEBI" id="CHEBI:18420"/>
    </cofactor>
</comment>
<dbReference type="EC" id="3.1.26.-" evidence="4"/>
<evidence type="ECO:0000256" key="1">
    <source>
        <dbReference type="ARBA" id="ARBA00022722"/>
    </source>
</evidence>
<dbReference type="InterPro" id="IPR000999">
    <property type="entry name" value="RNase_III_dom"/>
</dbReference>
<evidence type="ECO:0000256" key="4">
    <source>
        <dbReference type="HAMAP-Rule" id="MF_01468"/>
    </source>
</evidence>
<dbReference type="EMBL" id="DSZY01000014">
    <property type="protein sequence ID" value="HGU40202.1"/>
    <property type="molecule type" value="Genomic_DNA"/>
</dbReference>
<comment type="similarity">
    <text evidence="4">Belongs to the MrnC RNase family.</text>
</comment>
<dbReference type="GO" id="GO:0004525">
    <property type="term" value="F:ribonuclease III activity"/>
    <property type="evidence" value="ECO:0007669"/>
    <property type="project" value="InterPro"/>
</dbReference>
<dbReference type="SUPFAM" id="SSF69065">
    <property type="entry name" value="RNase III domain-like"/>
    <property type="match status" value="1"/>
</dbReference>
<dbReference type="AlphaFoldDB" id="A0A7C5VMT9"/>
<keyword evidence="3 4" id="KW-0378">Hydrolase</keyword>
<dbReference type="GO" id="GO:0019843">
    <property type="term" value="F:rRNA binding"/>
    <property type="evidence" value="ECO:0007669"/>
    <property type="project" value="UniProtKB-UniRule"/>
</dbReference>
<dbReference type="HAMAP" id="MF_01468">
    <property type="entry name" value="RNase_Mini_III"/>
    <property type="match status" value="1"/>
</dbReference>
<comment type="subcellular location">
    <subcellularLocation>
        <location evidence="4">Cytoplasm</location>
    </subcellularLocation>
</comment>
<reference evidence="6" key="1">
    <citation type="journal article" date="2020" name="mSystems">
        <title>Genome- and Community-Level Interaction Insights into Carbon Utilization and Element Cycling Functions of Hydrothermarchaeota in Hydrothermal Sediment.</title>
        <authorList>
            <person name="Zhou Z."/>
            <person name="Liu Y."/>
            <person name="Xu W."/>
            <person name="Pan J."/>
            <person name="Luo Z.H."/>
            <person name="Li M."/>
        </authorList>
    </citation>
    <scope>NUCLEOTIDE SEQUENCE [LARGE SCALE GENOMIC DNA]</scope>
    <source>
        <strain evidence="6">SpSt-609</strain>
    </source>
</reference>
<keyword evidence="2 4" id="KW-0255">Endonuclease</keyword>
<dbReference type="InterPro" id="IPR008226">
    <property type="entry name" value="Mini3_fam"/>
</dbReference>
<dbReference type="InterPro" id="IPR036389">
    <property type="entry name" value="RNase_III_sf"/>
</dbReference>
<feature type="active site" evidence="4">
    <location>
        <position position="34"/>
    </location>
</feature>
<keyword evidence="4" id="KW-0690">Ribosome biogenesis</keyword>
<dbReference type="GO" id="GO:0006364">
    <property type="term" value="P:rRNA processing"/>
    <property type="evidence" value="ECO:0007669"/>
    <property type="project" value="UniProtKB-UniRule"/>
</dbReference>
<dbReference type="Gene3D" id="1.10.1520.10">
    <property type="entry name" value="Ribonuclease III domain"/>
    <property type="match status" value="1"/>
</dbReference>
<feature type="domain" description="RNase III" evidence="5">
    <location>
        <begin position="28"/>
        <end position="121"/>
    </location>
</feature>
<comment type="caution">
    <text evidence="6">The sequence shown here is derived from an EMBL/GenBank/DDBJ whole genome shotgun (WGS) entry which is preliminary data.</text>
</comment>
<evidence type="ECO:0000259" key="5">
    <source>
        <dbReference type="Pfam" id="PF00636"/>
    </source>
</evidence>
<comment type="function">
    <text evidence="4">Involved in correct processing of both the 5' and 3' ends of 23S rRNA precursor. Processes 30S rRNA precursor transcript even in absence of ribonuclease 3 (Rnc); Rnc processes 30S rRNA into smaller rRNA precursors.</text>
</comment>
<sequence length="148" mass="16691">MSLLENKVSPTNLFPETSVNPDEVSIDVLAYVGDAVFNLYAKLFLLKDTKVERLHQGASRLVSRDGQSKLLSLIEPLLDEKERSVVRRGMNSKGARRHGGDLQYIQSTGFEALVGYLYLTDPRRLKELLEIALKMNTLEGPDKMNREV</sequence>
<dbReference type="PANTHER" id="PTHR34276:SF1">
    <property type="entry name" value="MINI-RIBONUCLEASE 3"/>
    <property type="match status" value="1"/>
</dbReference>
<protein>
    <recommendedName>
        <fullName evidence="4">Mini-ribonuclease 3</fullName>
        <shortName evidence="4">Mini-3</shortName>
        <shortName evidence="4">Mini-RNase 3</shortName>
        <ecNumber evidence="4">3.1.26.-</ecNumber>
    </recommendedName>
    <alternativeName>
        <fullName evidence="4">Mini-RNase III</fullName>
        <shortName evidence="4">Mini-III</shortName>
    </alternativeName>
</protein>
<dbReference type="PANTHER" id="PTHR34276">
    <property type="entry name" value="MINI-RIBONUCLEASE 3"/>
    <property type="match status" value="1"/>
</dbReference>
<keyword evidence="4" id="KW-0698">rRNA processing</keyword>
<proteinExistence type="inferred from homology"/>
<comment type="subunit">
    <text evidence="4">Homodimer.</text>
</comment>
<dbReference type="Pfam" id="PF00636">
    <property type="entry name" value="Ribonuclease_3"/>
    <property type="match status" value="1"/>
</dbReference>
<name>A0A7C5VMT9_9BACT</name>
<keyword evidence="1 4" id="KW-0540">Nuclease</keyword>
<keyword evidence="4" id="KW-0699">rRNA-binding</keyword>